<feature type="domain" description="Apple" evidence="3">
    <location>
        <begin position="352"/>
        <end position="431"/>
    </location>
</feature>
<keyword evidence="5" id="KW-0675">Receptor</keyword>
<dbReference type="InterPro" id="IPR001507">
    <property type="entry name" value="ZP_dom"/>
</dbReference>
<dbReference type="PANTHER" id="PTHR47327">
    <property type="entry name" value="FI18240P1-RELATED"/>
    <property type="match status" value="1"/>
</dbReference>
<reference evidence="6" key="1">
    <citation type="submission" date="2014-09" db="EMBL/GenBank/DDBJ databases">
        <authorList>
            <person name="Martin A.A."/>
        </authorList>
    </citation>
    <scope>NUCLEOTIDE SEQUENCE</scope>
    <source>
        <strain evidence="6">ED321</strain>
    </source>
</reference>
<accession>A0A090KR38</accession>
<dbReference type="CTD" id="36384800"/>
<evidence type="ECO:0000259" key="4">
    <source>
        <dbReference type="PROSITE" id="PS51034"/>
    </source>
</evidence>
<feature type="chain" id="PRO_5015030056" evidence="2">
    <location>
        <begin position="23"/>
        <end position="1067"/>
    </location>
</feature>
<dbReference type="Pfam" id="PF00024">
    <property type="entry name" value="PAN_1"/>
    <property type="match status" value="2"/>
</dbReference>
<evidence type="ECO:0000259" key="3">
    <source>
        <dbReference type="PROSITE" id="PS50948"/>
    </source>
</evidence>
<feature type="domain" description="ZP" evidence="4">
    <location>
        <begin position="714"/>
        <end position="956"/>
    </location>
</feature>
<dbReference type="GO" id="GO:0009653">
    <property type="term" value="P:anatomical structure morphogenesis"/>
    <property type="evidence" value="ECO:0007669"/>
    <property type="project" value="TreeGrafter"/>
</dbReference>
<dbReference type="AlphaFoldDB" id="A0A090KR38"/>
<keyword evidence="1" id="KW-1133">Transmembrane helix</keyword>
<dbReference type="PANTHER" id="PTHR47327:SF1">
    <property type="entry name" value="RE15579P"/>
    <property type="match status" value="1"/>
</dbReference>
<keyword evidence="1" id="KW-0812">Transmembrane</keyword>
<dbReference type="EMBL" id="LN609396">
    <property type="protein sequence ID" value="CEF59989.1"/>
    <property type="molecule type" value="Genomic_DNA"/>
</dbReference>
<dbReference type="InterPro" id="IPR003609">
    <property type="entry name" value="Pan_app"/>
</dbReference>
<dbReference type="OrthoDB" id="6423981at2759"/>
<dbReference type="PROSITE" id="PS51034">
    <property type="entry name" value="ZP_2"/>
    <property type="match status" value="1"/>
</dbReference>
<dbReference type="RefSeq" id="XP_024499199.1">
    <property type="nucleotide sequence ID" value="XM_024652274.1"/>
</dbReference>
<dbReference type="OMA" id="WCNAVEL"/>
<dbReference type="GeneID" id="36384800"/>
<evidence type="ECO:0000256" key="2">
    <source>
        <dbReference type="SAM" id="SignalP"/>
    </source>
</evidence>
<organism evidence="5">
    <name type="scientific">Strongyloides ratti</name>
    <name type="common">Parasitic roundworm</name>
    <dbReference type="NCBI Taxonomy" id="34506"/>
    <lineage>
        <taxon>Eukaryota</taxon>
        <taxon>Metazoa</taxon>
        <taxon>Ecdysozoa</taxon>
        <taxon>Nematoda</taxon>
        <taxon>Chromadorea</taxon>
        <taxon>Rhabditida</taxon>
        <taxon>Tylenchina</taxon>
        <taxon>Panagrolaimomorpha</taxon>
        <taxon>Strongyloidoidea</taxon>
        <taxon>Strongyloididae</taxon>
        <taxon>Strongyloides</taxon>
    </lineage>
</organism>
<keyword evidence="6" id="KW-1185">Reference proteome</keyword>
<evidence type="ECO:0000256" key="1">
    <source>
        <dbReference type="SAM" id="Phobius"/>
    </source>
</evidence>
<keyword evidence="1" id="KW-0472">Membrane</keyword>
<dbReference type="WBParaSite" id="SRAE_X000173000.1">
    <property type="protein sequence ID" value="SRAE_X000173000.1"/>
    <property type="gene ID" value="WBGene00267306"/>
</dbReference>
<evidence type="ECO:0000313" key="6">
    <source>
        <dbReference type="Proteomes" id="UP000035682"/>
    </source>
</evidence>
<evidence type="ECO:0000313" key="5">
    <source>
        <dbReference type="EMBL" id="CEF59989.1"/>
    </source>
</evidence>
<feature type="signal peptide" evidence="2">
    <location>
        <begin position="1"/>
        <end position="22"/>
    </location>
</feature>
<dbReference type="Proteomes" id="UP000035682">
    <property type="component" value="Unplaced"/>
</dbReference>
<dbReference type="SUPFAM" id="SSF57414">
    <property type="entry name" value="Hairpin loop containing domain-like"/>
    <property type="match status" value="1"/>
</dbReference>
<reference evidence="5" key="2">
    <citation type="submission" date="2014-09" db="EMBL/GenBank/DDBJ databases">
        <authorList>
            <person name="Aslett A.Martin."/>
        </authorList>
    </citation>
    <scope>NUCLEOTIDE SEQUENCE</scope>
    <source>
        <strain evidence="5">ED321 Heterogonic</strain>
    </source>
</reference>
<feature type="transmembrane region" description="Helical" evidence="1">
    <location>
        <begin position="1027"/>
        <end position="1050"/>
    </location>
</feature>
<keyword evidence="2" id="KW-0732">Signal</keyword>
<evidence type="ECO:0000313" key="7">
    <source>
        <dbReference type="WBParaSite" id="SRAE_X000173000.1"/>
    </source>
</evidence>
<proteinExistence type="predicted"/>
<name>A0A090KR38_STRRB</name>
<gene>
    <name evidence="5 7 8" type="ORF">SRAE_X000173000</name>
</gene>
<feature type="domain" description="Apple" evidence="3">
    <location>
        <begin position="261"/>
        <end position="343"/>
    </location>
</feature>
<protein>
    <submittedName>
        <fullName evidence="5 7">No mechanoreceptor potential A</fullName>
    </submittedName>
</protein>
<dbReference type="SMART" id="SM00473">
    <property type="entry name" value="PAN_AP"/>
    <property type="match status" value="3"/>
</dbReference>
<reference evidence="7" key="3">
    <citation type="submission" date="2020-12" db="UniProtKB">
        <authorList>
            <consortium name="WormBaseParasite"/>
        </authorList>
    </citation>
    <scope>IDENTIFICATION</scope>
</reference>
<dbReference type="InterPro" id="IPR052774">
    <property type="entry name" value="Celegans_DevNeuronal_Protein"/>
</dbReference>
<dbReference type="Gene3D" id="3.50.4.10">
    <property type="entry name" value="Hepatocyte Growth Factor"/>
    <property type="match status" value="2"/>
</dbReference>
<dbReference type="PROSITE" id="PS50948">
    <property type="entry name" value="PAN"/>
    <property type="match status" value="2"/>
</dbReference>
<sequence length="1067" mass="122947">MSGKITWLIIIVYLLNVNVIFSQIEDEEDSGSLFNVNTATMDALFSNFEEKNDFDQHESINVQSKKLSTTNLININSSTIVCEELNLTTTLVRYSNLMSRRKTFFNGNIDLLSCSDYCKKGLIPFSYEEKTCAGLNYFKNEKGVNICQLIDKFQIGDLEKSVEDDNMNHWYQKICLNIKNDCKNKLILFDGIPNHKIKNGNIIKEVKLIIERCLELCNSNDDCYGINYIKNDTCQLIALNDFEENEDIERDANFNFYRNECSKSKCLLNSQSFIFYPTTRIQSPKIVTSTISLNECMEKCIHSDIINCRNIQFSRNKNECSMYDFSMLKTMPSQYIDIYKPVCFNIPLNRNCNKQFIYEVIPKTSVNDETNLLYFKIDVNVKQCLQECLNDERCYLITFKKSSKKCVFYGELINPTNFKKMEDFDLYIISCDNKNITENIEKEFTSTTELTIELFPTPTDTLNNFESSFNSNNDNSFKDNLEKNDDTTIKNCSFNPLLKLVEKGKILRQEFRIIHQKDIVNATYCSILCKNSTINCNIFAYSVEDRHCFLSNYLPDNIELIIQDNDRYDIWSLMEGNNCLQNNIDDKTFGKVIDRTPKIFNKNNDNDFLIVDDEKNKVTPKHLIRFENTTIKVTSNPKTTTLLTPFITTTNIKTTTLMSTSIKFDNDINKNLDTILKTKKLFSDINENTKILQFPKKNNLFTKILSNNLKVHVKCHPTGANVTFNVLLKNYTGAVYAIEKFSYCKTIVNYSNVFSIFIPRPRFNNSCNSIEINRQLTAILVMSNDLVIPYDLTTKDDLIYEIKCDYNDNETEEKVFNGSVIGQNDLIIGDEKNIKDNINFKIMRGDKSIDHAFVGEKLKIAFLLDFETNNLNIISCNASKIGETDGKLRSIPLISNGCSLIPQIISNISIGKYGLEAELITFKIDGNNYIDISCNILICHNNCQKNLLCNGNLNNTIYENVSKKSTSDLNKLKIVRKKIHVLVDEEFSNLFNYQLHKQYDDLPITINDTSSTSSLYDFFYDNQCIDIHIFGISITIFLIIIITLIIIISYSKKVERKKYGVVASNTN</sequence>
<dbReference type="WormBase" id="SRAE_X000173000">
    <property type="protein sequence ID" value="SRP11034"/>
    <property type="gene ID" value="WBGene00267306"/>
</dbReference>
<evidence type="ECO:0000313" key="8">
    <source>
        <dbReference type="WormBase" id="SRAE_X000173000"/>
    </source>
</evidence>